<accession>A0ACC2NZB6</accession>
<name>A0ACC2NZB6_9HYME</name>
<proteinExistence type="predicted"/>
<evidence type="ECO:0000313" key="1">
    <source>
        <dbReference type="EMBL" id="KAJ8676553.1"/>
    </source>
</evidence>
<protein>
    <submittedName>
        <fullName evidence="1">Uncharacterized protein</fullName>
    </submittedName>
</protein>
<gene>
    <name evidence="1" type="ORF">QAD02_012340</name>
</gene>
<keyword evidence="2" id="KW-1185">Reference proteome</keyword>
<dbReference type="Proteomes" id="UP001239111">
    <property type="component" value="Chromosome 2"/>
</dbReference>
<dbReference type="EMBL" id="CM056742">
    <property type="protein sequence ID" value="KAJ8676553.1"/>
    <property type="molecule type" value="Genomic_DNA"/>
</dbReference>
<organism evidence="1 2">
    <name type="scientific">Eretmocerus hayati</name>
    <dbReference type="NCBI Taxonomy" id="131215"/>
    <lineage>
        <taxon>Eukaryota</taxon>
        <taxon>Metazoa</taxon>
        <taxon>Ecdysozoa</taxon>
        <taxon>Arthropoda</taxon>
        <taxon>Hexapoda</taxon>
        <taxon>Insecta</taxon>
        <taxon>Pterygota</taxon>
        <taxon>Neoptera</taxon>
        <taxon>Endopterygota</taxon>
        <taxon>Hymenoptera</taxon>
        <taxon>Apocrita</taxon>
        <taxon>Proctotrupomorpha</taxon>
        <taxon>Chalcidoidea</taxon>
        <taxon>Aphelinidae</taxon>
        <taxon>Aphelininae</taxon>
        <taxon>Eretmocerus</taxon>
    </lineage>
</organism>
<evidence type="ECO:0000313" key="2">
    <source>
        <dbReference type="Proteomes" id="UP001239111"/>
    </source>
</evidence>
<reference evidence="1" key="1">
    <citation type="submission" date="2023-04" db="EMBL/GenBank/DDBJ databases">
        <title>A chromosome-level genome assembly of the parasitoid wasp Eretmocerus hayati.</title>
        <authorList>
            <person name="Zhong Y."/>
            <person name="Liu S."/>
            <person name="Liu Y."/>
        </authorList>
    </citation>
    <scope>NUCLEOTIDE SEQUENCE</scope>
    <source>
        <strain evidence="1">ZJU_SS_LIU_2023</strain>
    </source>
</reference>
<comment type="caution">
    <text evidence="1">The sequence shown here is derived from an EMBL/GenBank/DDBJ whole genome shotgun (WGS) entry which is preliminary data.</text>
</comment>
<sequence length="366" mass="40256">MADSKTDSTVAFIRDELRDEISLSRKERRSGQINKSRRTLGEVTYNAGYSEEFVIECAKKLRKKPLSIKEYEQLQNALLQSQDHINAFFKISCSFDGLVRDLSSKSTHAKLGAVSCCCNLSLGNSKACGALCKFAAPYLLHELEGSNISITEACLWTIGNMASESEKAFKILHAQKCIKSLTNLAHRCSDELMPAVSYACLRYMRAGAGQIEVSDMTKLGDVVSTRYPKVSDVDTSWLLAVLSSTEECSNQILTCMPAVLSFIIKAVFNKDESIEKISAALRILCNTVSEPSGQVAHSLLNNSSEDTKAFFDKLLSHPSVHIQQETLWLIGNLCNHGLNSVQHTIKSLIFTVPSLSLAVKSFDPGV</sequence>